<feature type="region of interest" description="Disordered" evidence="2">
    <location>
        <begin position="1"/>
        <end position="45"/>
    </location>
</feature>
<dbReference type="InterPro" id="IPR008896">
    <property type="entry name" value="TIC214"/>
</dbReference>
<gene>
    <name evidence="3" type="ORF">RCOM_0278190</name>
</gene>
<dbReference type="InParanoid" id="B9SWJ2"/>
<dbReference type="Proteomes" id="UP000008311">
    <property type="component" value="Unassembled WGS sequence"/>
</dbReference>
<accession>B9SWJ2</accession>
<dbReference type="AlphaFoldDB" id="B9SWJ2"/>
<evidence type="ECO:0000256" key="2">
    <source>
        <dbReference type="SAM" id="MobiDB-lite"/>
    </source>
</evidence>
<name>B9SWJ2_RICCO</name>
<comment type="subcellular location">
    <subcellularLocation>
        <location evidence="1">Membrane</location>
        <topology evidence="1">Multi-pass membrane protein</topology>
    </subcellularLocation>
</comment>
<sequence>MEESEQETDVKIETTSEMKGTKQGSTEEDPSSFLFSEEKEDLEKIDETEEIQVNGKKKQRMSSIFTLTSML</sequence>
<dbReference type="Pfam" id="PF05758">
    <property type="entry name" value="Ycf1"/>
    <property type="match status" value="1"/>
</dbReference>
<protein>
    <submittedName>
        <fullName evidence="3">Uncharacterized protein</fullName>
    </submittedName>
</protein>
<dbReference type="GO" id="GO:0016020">
    <property type="term" value="C:membrane"/>
    <property type="evidence" value="ECO:0007669"/>
    <property type="project" value="UniProtKB-SubCell"/>
</dbReference>
<feature type="compositionally biased region" description="Basic and acidic residues" evidence="2">
    <location>
        <begin position="8"/>
        <end position="20"/>
    </location>
</feature>
<reference evidence="4" key="1">
    <citation type="journal article" date="2010" name="Nat. Biotechnol.">
        <title>Draft genome sequence of the oilseed species Ricinus communis.</title>
        <authorList>
            <person name="Chan A.P."/>
            <person name="Crabtree J."/>
            <person name="Zhao Q."/>
            <person name="Lorenzi H."/>
            <person name="Orvis J."/>
            <person name="Puiu D."/>
            <person name="Melake-Berhan A."/>
            <person name="Jones K.M."/>
            <person name="Redman J."/>
            <person name="Chen G."/>
            <person name="Cahoon E.B."/>
            <person name="Gedil M."/>
            <person name="Stanke M."/>
            <person name="Haas B.J."/>
            <person name="Wortman J.R."/>
            <person name="Fraser-Liggett C.M."/>
            <person name="Ravel J."/>
            <person name="Rabinowicz P.D."/>
        </authorList>
    </citation>
    <scope>NUCLEOTIDE SEQUENCE [LARGE SCALE GENOMIC DNA]</scope>
    <source>
        <strain evidence="4">cv. Hale</strain>
    </source>
</reference>
<proteinExistence type="predicted"/>
<keyword evidence="4" id="KW-1185">Reference proteome</keyword>
<dbReference type="STRING" id="3988.B9SWJ2"/>
<organism evidence="3 4">
    <name type="scientific">Ricinus communis</name>
    <name type="common">Castor bean</name>
    <dbReference type="NCBI Taxonomy" id="3988"/>
    <lineage>
        <taxon>Eukaryota</taxon>
        <taxon>Viridiplantae</taxon>
        <taxon>Streptophyta</taxon>
        <taxon>Embryophyta</taxon>
        <taxon>Tracheophyta</taxon>
        <taxon>Spermatophyta</taxon>
        <taxon>Magnoliopsida</taxon>
        <taxon>eudicotyledons</taxon>
        <taxon>Gunneridae</taxon>
        <taxon>Pentapetalae</taxon>
        <taxon>rosids</taxon>
        <taxon>fabids</taxon>
        <taxon>Malpighiales</taxon>
        <taxon>Euphorbiaceae</taxon>
        <taxon>Acalyphoideae</taxon>
        <taxon>Acalypheae</taxon>
        <taxon>Ricinus</taxon>
    </lineage>
</organism>
<evidence type="ECO:0000313" key="4">
    <source>
        <dbReference type="Proteomes" id="UP000008311"/>
    </source>
</evidence>
<evidence type="ECO:0000256" key="1">
    <source>
        <dbReference type="ARBA" id="ARBA00004141"/>
    </source>
</evidence>
<evidence type="ECO:0000313" key="3">
    <source>
        <dbReference type="EMBL" id="EEF32022.1"/>
    </source>
</evidence>
<dbReference type="EMBL" id="EQ974200">
    <property type="protein sequence ID" value="EEF32022.1"/>
    <property type="molecule type" value="Genomic_DNA"/>
</dbReference>